<evidence type="ECO:0000256" key="1">
    <source>
        <dbReference type="SAM" id="Phobius"/>
    </source>
</evidence>
<accession>A0A0K2UGZ4</accession>
<keyword evidence="1" id="KW-1133">Transmembrane helix</keyword>
<dbReference type="EMBL" id="HACA01019979">
    <property type="protein sequence ID" value="CDW37340.1"/>
    <property type="molecule type" value="Transcribed_RNA"/>
</dbReference>
<feature type="transmembrane region" description="Helical" evidence="1">
    <location>
        <begin position="33"/>
        <end position="53"/>
    </location>
</feature>
<evidence type="ECO:0000313" key="2">
    <source>
        <dbReference type="EMBL" id="CDW37340.1"/>
    </source>
</evidence>
<protein>
    <submittedName>
        <fullName evidence="2">Uncharacterized protein</fullName>
    </submittedName>
</protein>
<keyword evidence="1" id="KW-0812">Transmembrane</keyword>
<proteinExistence type="predicted"/>
<organism evidence="2">
    <name type="scientific">Lepeophtheirus salmonis</name>
    <name type="common">Salmon louse</name>
    <name type="synonym">Caligus salmonis</name>
    <dbReference type="NCBI Taxonomy" id="72036"/>
    <lineage>
        <taxon>Eukaryota</taxon>
        <taxon>Metazoa</taxon>
        <taxon>Ecdysozoa</taxon>
        <taxon>Arthropoda</taxon>
        <taxon>Crustacea</taxon>
        <taxon>Multicrustacea</taxon>
        <taxon>Hexanauplia</taxon>
        <taxon>Copepoda</taxon>
        <taxon>Siphonostomatoida</taxon>
        <taxon>Caligidae</taxon>
        <taxon>Lepeophtheirus</taxon>
    </lineage>
</organism>
<dbReference type="AlphaFoldDB" id="A0A0K2UGZ4"/>
<keyword evidence="1" id="KW-0472">Membrane</keyword>
<name>A0A0K2UGZ4_LEPSM</name>
<sequence>MAIETVARLNRRFLAKTLIGVGDIFMDSLRPTMNLGVCFLSLQGLWVLFLYALPPSSGCRRRIPCSLDTRTSS</sequence>
<reference evidence="2" key="1">
    <citation type="submission" date="2014-05" db="EMBL/GenBank/DDBJ databases">
        <authorList>
            <person name="Chronopoulou M."/>
        </authorList>
    </citation>
    <scope>NUCLEOTIDE SEQUENCE</scope>
    <source>
        <tissue evidence="2">Whole organism</tissue>
    </source>
</reference>